<evidence type="ECO:0000313" key="1">
    <source>
        <dbReference type="EMBL" id="GBM65438.1"/>
    </source>
</evidence>
<sequence>MTSFGKIFVLGPQLQQQTEKSKRFPLAVHEHIDPGQAAPDKVMNVDMPVPVVVPHIGNGFDPSPESFLQVKIRPGQRTFHPIVTPLLLICKRQVLQGTCREWVHNLEQIAVVGMNRFMDGLGRPSDNAIFVNSI</sequence>
<organism evidence="1 2">
    <name type="scientific">Araneus ventricosus</name>
    <name type="common">Orbweaver spider</name>
    <name type="synonym">Epeira ventricosa</name>
    <dbReference type="NCBI Taxonomy" id="182803"/>
    <lineage>
        <taxon>Eukaryota</taxon>
        <taxon>Metazoa</taxon>
        <taxon>Ecdysozoa</taxon>
        <taxon>Arthropoda</taxon>
        <taxon>Chelicerata</taxon>
        <taxon>Arachnida</taxon>
        <taxon>Araneae</taxon>
        <taxon>Araneomorphae</taxon>
        <taxon>Entelegynae</taxon>
        <taxon>Araneoidea</taxon>
        <taxon>Araneidae</taxon>
        <taxon>Araneus</taxon>
    </lineage>
</organism>
<dbReference type="EMBL" id="BGPR01001978">
    <property type="protein sequence ID" value="GBM65438.1"/>
    <property type="molecule type" value="Genomic_DNA"/>
</dbReference>
<accession>A0A4Y2HJL3</accession>
<keyword evidence="2" id="KW-1185">Reference proteome</keyword>
<evidence type="ECO:0000313" key="2">
    <source>
        <dbReference type="Proteomes" id="UP000499080"/>
    </source>
</evidence>
<gene>
    <name evidence="1" type="ORF">AVEN_71118_1</name>
</gene>
<dbReference type="AlphaFoldDB" id="A0A4Y2HJL3"/>
<comment type="caution">
    <text evidence="1">The sequence shown here is derived from an EMBL/GenBank/DDBJ whole genome shotgun (WGS) entry which is preliminary data.</text>
</comment>
<proteinExistence type="predicted"/>
<reference evidence="1 2" key="1">
    <citation type="journal article" date="2019" name="Sci. Rep.">
        <title>Orb-weaving spider Araneus ventricosus genome elucidates the spidroin gene catalogue.</title>
        <authorList>
            <person name="Kono N."/>
            <person name="Nakamura H."/>
            <person name="Ohtoshi R."/>
            <person name="Moran D.A.P."/>
            <person name="Shinohara A."/>
            <person name="Yoshida Y."/>
            <person name="Fujiwara M."/>
            <person name="Mori M."/>
            <person name="Tomita M."/>
            <person name="Arakawa K."/>
        </authorList>
    </citation>
    <scope>NUCLEOTIDE SEQUENCE [LARGE SCALE GENOMIC DNA]</scope>
</reference>
<protein>
    <submittedName>
        <fullName evidence="1">Uncharacterized protein</fullName>
    </submittedName>
</protein>
<dbReference type="Proteomes" id="UP000499080">
    <property type="component" value="Unassembled WGS sequence"/>
</dbReference>
<name>A0A4Y2HJL3_ARAVE</name>